<sequence>MPLPDPVIRPSILVKPDTNMVLTDHHSLTRVGLQSFAFATEDCADDLLFQLGFFLSQLRLGGGREFVFTVGIGIGEVEEIVGEEKVFEGLRGEERRRGGP</sequence>
<dbReference type="Proteomes" id="UP001604277">
    <property type="component" value="Unassembled WGS sequence"/>
</dbReference>
<gene>
    <name evidence="1" type="ORF">Fot_36722</name>
</gene>
<dbReference type="EMBL" id="JBFOLJ010000010">
    <property type="protein sequence ID" value="KAL2502874.1"/>
    <property type="molecule type" value="Genomic_DNA"/>
</dbReference>
<keyword evidence="2" id="KW-1185">Reference proteome</keyword>
<accession>A0ABD1SRU0</accession>
<proteinExistence type="predicted"/>
<name>A0ABD1SRU0_9LAMI</name>
<comment type="caution">
    <text evidence="1">The sequence shown here is derived from an EMBL/GenBank/DDBJ whole genome shotgun (WGS) entry which is preliminary data.</text>
</comment>
<dbReference type="AlphaFoldDB" id="A0ABD1SRU0"/>
<evidence type="ECO:0000313" key="2">
    <source>
        <dbReference type="Proteomes" id="UP001604277"/>
    </source>
</evidence>
<organism evidence="1 2">
    <name type="scientific">Forsythia ovata</name>
    <dbReference type="NCBI Taxonomy" id="205694"/>
    <lineage>
        <taxon>Eukaryota</taxon>
        <taxon>Viridiplantae</taxon>
        <taxon>Streptophyta</taxon>
        <taxon>Embryophyta</taxon>
        <taxon>Tracheophyta</taxon>
        <taxon>Spermatophyta</taxon>
        <taxon>Magnoliopsida</taxon>
        <taxon>eudicotyledons</taxon>
        <taxon>Gunneridae</taxon>
        <taxon>Pentapetalae</taxon>
        <taxon>asterids</taxon>
        <taxon>lamiids</taxon>
        <taxon>Lamiales</taxon>
        <taxon>Oleaceae</taxon>
        <taxon>Forsythieae</taxon>
        <taxon>Forsythia</taxon>
    </lineage>
</organism>
<protein>
    <submittedName>
        <fullName evidence="1">Uncharacterized protein</fullName>
    </submittedName>
</protein>
<reference evidence="2" key="1">
    <citation type="submission" date="2024-07" db="EMBL/GenBank/DDBJ databases">
        <title>Two chromosome-level genome assemblies of Korean endemic species Abeliophyllum distichum and Forsythia ovata (Oleaceae).</title>
        <authorList>
            <person name="Jang H."/>
        </authorList>
    </citation>
    <scope>NUCLEOTIDE SEQUENCE [LARGE SCALE GENOMIC DNA]</scope>
</reference>
<evidence type="ECO:0000313" key="1">
    <source>
        <dbReference type="EMBL" id="KAL2502874.1"/>
    </source>
</evidence>